<keyword evidence="1" id="KW-1133">Transmembrane helix</keyword>
<feature type="transmembrane region" description="Helical" evidence="1">
    <location>
        <begin position="39"/>
        <end position="62"/>
    </location>
</feature>
<accession>X1JNQ5</accession>
<proteinExistence type="predicted"/>
<feature type="transmembrane region" description="Helical" evidence="1">
    <location>
        <begin position="74"/>
        <end position="102"/>
    </location>
</feature>
<feature type="domain" description="DUF4190" evidence="2">
    <location>
        <begin position="24"/>
        <end position="91"/>
    </location>
</feature>
<dbReference type="InterPro" id="IPR025241">
    <property type="entry name" value="DUF4190"/>
</dbReference>
<evidence type="ECO:0000313" key="3">
    <source>
        <dbReference type="EMBL" id="GAH96371.1"/>
    </source>
</evidence>
<keyword evidence="1" id="KW-0472">Membrane</keyword>
<organism evidence="3">
    <name type="scientific">marine sediment metagenome</name>
    <dbReference type="NCBI Taxonomy" id="412755"/>
    <lineage>
        <taxon>unclassified sequences</taxon>
        <taxon>metagenomes</taxon>
        <taxon>ecological metagenomes</taxon>
    </lineage>
</organism>
<dbReference type="Pfam" id="PF13828">
    <property type="entry name" value="DUF4190"/>
    <property type="match status" value="1"/>
</dbReference>
<name>X1JNQ5_9ZZZZ</name>
<feature type="transmembrane region" description="Helical" evidence="1">
    <location>
        <begin position="12"/>
        <end position="33"/>
    </location>
</feature>
<reference evidence="3" key="1">
    <citation type="journal article" date="2014" name="Front. Microbiol.">
        <title>High frequency of phylogenetically diverse reductive dehalogenase-homologous genes in deep subseafloor sedimentary metagenomes.</title>
        <authorList>
            <person name="Kawai M."/>
            <person name="Futagami T."/>
            <person name="Toyoda A."/>
            <person name="Takaki Y."/>
            <person name="Nishi S."/>
            <person name="Hori S."/>
            <person name="Arai W."/>
            <person name="Tsubouchi T."/>
            <person name="Morono Y."/>
            <person name="Uchiyama I."/>
            <person name="Ito T."/>
            <person name="Fujiyama A."/>
            <person name="Inagaki F."/>
            <person name="Takami H."/>
        </authorList>
    </citation>
    <scope>NUCLEOTIDE SEQUENCE</scope>
    <source>
        <strain evidence="3">Expedition CK06-06</strain>
    </source>
</reference>
<sequence length="120" mass="13194">MGDLNNFYKAFFVYYFMITKNSGMAIASFVLGLCSLPLGWIPFLGQIISILAIVFGIIALNQIKKNKKLSGKPFAIWGIVLGSLWLAIFIITIIAGIVWVVVKNVGEGFTEAVNNYSVID</sequence>
<comment type="caution">
    <text evidence="3">The sequence shown here is derived from an EMBL/GenBank/DDBJ whole genome shotgun (WGS) entry which is preliminary data.</text>
</comment>
<evidence type="ECO:0000259" key="2">
    <source>
        <dbReference type="Pfam" id="PF13828"/>
    </source>
</evidence>
<dbReference type="EMBL" id="BARV01000294">
    <property type="protein sequence ID" value="GAH96371.1"/>
    <property type="molecule type" value="Genomic_DNA"/>
</dbReference>
<keyword evidence="1" id="KW-0812">Transmembrane</keyword>
<gene>
    <name evidence="3" type="ORF">S06H3_01225</name>
</gene>
<dbReference type="AlphaFoldDB" id="X1JNQ5"/>
<protein>
    <recommendedName>
        <fullName evidence="2">DUF4190 domain-containing protein</fullName>
    </recommendedName>
</protein>
<evidence type="ECO:0000256" key="1">
    <source>
        <dbReference type="SAM" id="Phobius"/>
    </source>
</evidence>